<organism evidence="1 2">
    <name type="scientific">Paenibacillus uliginis N3/975</name>
    <dbReference type="NCBI Taxonomy" id="1313296"/>
    <lineage>
        <taxon>Bacteria</taxon>
        <taxon>Bacillati</taxon>
        <taxon>Bacillota</taxon>
        <taxon>Bacilli</taxon>
        <taxon>Bacillales</taxon>
        <taxon>Paenibacillaceae</taxon>
        <taxon>Paenibacillus</taxon>
    </lineage>
</organism>
<protein>
    <recommendedName>
        <fullName evidence="3">Protein CcmA, bactofilin family</fullName>
    </recommendedName>
</protein>
<sequence length="241" mass="25885">MTVYETEVRQNVSIMGNGTSNGGILGKLRVNGDGRIYGDADCLIFRCNGSAEVEGSLRSRETRVNGQLNVNDNLEAEQMKINGGLKAGGSARIGHIHVNGDLLIGNTLSSVKLTVNGTLEARDEIGVENLTVRGKIKAGRALYGREINIKLHGGSSQVSRMTGESISVSISRLARVIGSLHITSLKTGHIEGDDIFLENTIADTVRGRRVTIGRGCVIGLVEYSEELRTDRSAEILNAERI</sequence>
<dbReference type="RefSeq" id="WP_208917527.1">
    <property type="nucleotide sequence ID" value="NZ_LT840184.1"/>
</dbReference>
<evidence type="ECO:0000313" key="1">
    <source>
        <dbReference type="EMBL" id="SMF67910.1"/>
    </source>
</evidence>
<accession>A0A1X7GER9</accession>
<proteinExistence type="predicted"/>
<dbReference type="AlphaFoldDB" id="A0A1X7GER9"/>
<dbReference type="Proteomes" id="UP000192940">
    <property type="component" value="Chromosome I"/>
</dbReference>
<gene>
    <name evidence="1" type="ORF">SAMN05661091_0388</name>
</gene>
<keyword evidence="2" id="KW-1185">Reference proteome</keyword>
<dbReference type="STRING" id="1313296.SAMN05661091_0388"/>
<reference evidence="2" key="1">
    <citation type="submission" date="2017-04" db="EMBL/GenBank/DDBJ databases">
        <authorList>
            <person name="Varghese N."/>
            <person name="Submissions S."/>
        </authorList>
    </citation>
    <scope>NUCLEOTIDE SEQUENCE [LARGE SCALE GENOMIC DNA]</scope>
    <source>
        <strain evidence="2">N3/975</strain>
    </source>
</reference>
<dbReference type="EMBL" id="LT840184">
    <property type="protein sequence ID" value="SMF67910.1"/>
    <property type="molecule type" value="Genomic_DNA"/>
</dbReference>
<evidence type="ECO:0008006" key="3">
    <source>
        <dbReference type="Google" id="ProtNLM"/>
    </source>
</evidence>
<name>A0A1X7GER9_9BACL</name>
<evidence type="ECO:0000313" key="2">
    <source>
        <dbReference type="Proteomes" id="UP000192940"/>
    </source>
</evidence>